<name>A0AAD8C1P8_BIOPF</name>
<gene>
    <name evidence="3" type="ORF">Bpfe_006273</name>
</gene>
<dbReference type="Pfam" id="PF00789">
    <property type="entry name" value="UBX"/>
    <property type="match status" value="1"/>
</dbReference>
<dbReference type="CDD" id="cd01773">
    <property type="entry name" value="UBX_UBXN7"/>
    <property type="match status" value="1"/>
</dbReference>
<feature type="compositionally biased region" description="Low complexity" evidence="1">
    <location>
        <begin position="334"/>
        <end position="354"/>
    </location>
</feature>
<protein>
    <submittedName>
        <fullName evidence="3">UBX domain-containing protein 7</fullName>
    </submittedName>
</protein>
<dbReference type="GO" id="GO:0043130">
    <property type="term" value="F:ubiquitin binding"/>
    <property type="evidence" value="ECO:0007669"/>
    <property type="project" value="TreeGrafter"/>
</dbReference>
<dbReference type="InterPro" id="IPR006577">
    <property type="entry name" value="UAS"/>
</dbReference>
<dbReference type="GO" id="GO:0005634">
    <property type="term" value="C:nucleus"/>
    <property type="evidence" value="ECO:0007669"/>
    <property type="project" value="TreeGrafter"/>
</dbReference>
<dbReference type="SMART" id="SM00594">
    <property type="entry name" value="UAS"/>
    <property type="match status" value="1"/>
</dbReference>
<organism evidence="3 4">
    <name type="scientific">Biomphalaria pfeifferi</name>
    <name type="common">Bloodfluke planorb</name>
    <name type="synonym">Freshwater snail</name>
    <dbReference type="NCBI Taxonomy" id="112525"/>
    <lineage>
        <taxon>Eukaryota</taxon>
        <taxon>Metazoa</taxon>
        <taxon>Spiralia</taxon>
        <taxon>Lophotrochozoa</taxon>
        <taxon>Mollusca</taxon>
        <taxon>Gastropoda</taxon>
        <taxon>Heterobranchia</taxon>
        <taxon>Euthyneura</taxon>
        <taxon>Panpulmonata</taxon>
        <taxon>Hygrophila</taxon>
        <taxon>Lymnaeoidea</taxon>
        <taxon>Planorbidae</taxon>
        <taxon>Biomphalaria</taxon>
    </lineage>
</organism>
<feature type="compositionally biased region" description="Polar residues" evidence="1">
    <location>
        <begin position="413"/>
        <end position="429"/>
    </location>
</feature>
<dbReference type="EMBL" id="JASAOG010000018">
    <property type="protein sequence ID" value="KAK0064088.1"/>
    <property type="molecule type" value="Genomic_DNA"/>
</dbReference>
<dbReference type="Pfam" id="PF14555">
    <property type="entry name" value="UBA_4"/>
    <property type="match status" value="1"/>
</dbReference>
<dbReference type="GO" id="GO:0043161">
    <property type="term" value="P:proteasome-mediated ubiquitin-dependent protein catabolic process"/>
    <property type="evidence" value="ECO:0007669"/>
    <property type="project" value="TreeGrafter"/>
</dbReference>
<feature type="compositionally biased region" description="Low complexity" evidence="1">
    <location>
        <begin position="370"/>
        <end position="403"/>
    </location>
</feature>
<dbReference type="InterPro" id="IPR001012">
    <property type="entry name" value="UBX_dom"/>
</dbReference>
<reference evidence="3" key="2">
    <citation type="submission" date="2023-04" db="EMBL/GenBank/DDBJ databases">
        <authorList>
            <person name="Bu L."/>
            <person name="Lu L."/>
            <person name="Laidemitt M.R."/>
            <person name="Zhang S.M."/>
            <person name="Mutuku M."/>
            <person name="Mkoji G."/>
            <person name="Steinauer M."/>
            <person name="Loker E.S."/>
        </authorList>
    </citation>
    <scope>NUCLEOTIDE SEQUENCE</scope>
    <source>
        <strain evidence="3">KasaAsao</strain>
        <tissue evidence="3">Whole Snail</tissue>
    </source>
</reference>
<dbReference type="SUPFAM" id="SSF46934">
    <property type="entry name" value="UBA-like"/>
    <property type="match status" value="1"/>
</dbReference>
<proteinExistence type="predicted"/>
<dbReference type="InterPro" id="IPR036249">
    <property type="entry name" value="Thioredoxin-like_sf"/>
</dbReference>
<accession>A0AAD8C1P8</accession>
<dbReference type="InterPro" id="IPR009060">
    <property type="entry name" value="UBA-like_sf"/>
</dbReference>
<dbReference type="Gene3D" id="1.10.8.10">
    <property type="entry name" value="DNA helicase RuvA subunit, C-terminal domain"/>
    <property type="match status" value="1"/>
</dbReference>
<dbReference type="PROSITE" id="PS50033">
    <property type="entry name" value="UBX"/>
    <property type="match status" value="1"/>
</dbReference>
<evidence type="ECO:0000256" key="1">
    <source>
        <dbReference type="SAM" id="MobiDB-lite"/>
    </source>
</evidence>
<evidence type="ECO:0000259" key="2">
    <source>
        <dbReference type="PROSITE" id="PS50033"/>
    </source>
</evidence>
<feature type="region of interest" description="Disordered" evidence="1">
    <location>
        <begin position="326"/>
        <end position="437"/>
    </location>
</feature>
<evidence type="ECO:0000313" key="3">
    <source>
        <dbReference type="EMBL" id="KAK0064088.1"/>
    </source>
</evidence>
<comment type="caution">
    <text evidence="3">The sequence shown here is derived from an EMBL/GenBank/DDBJ whole genome shotgun (WGS) entry which is preliminary data.</text>
</comment>
<dbReference type="CDD" id="cd02958">
    <property type="entry name" value="UAS"/>
    <property type="match status" value="1"/>
</dbReference>
<keyword evidence="4" id="KW-1185">Reference proteome</keyword>
<dbReference type="PANTHER" id="PTHR23322">
    <property type="entry name" value="FAS-ASSOCIATED PROTEIN"/>
    <property type="match status" value="1"/>
</dbReference>
<dbReference type="AlphaFoldDB" id="A0AAD8C1P8"/>
<dbReference type="SUPFAM" id="SSF54236">
    <property type="entry name" value="Ubiquitin-like"/>
    <property type="match status" value="1"/>
</dbReference>
<dbReference type="Gene3D" id="3.10.20.90">
    <property type="entry name" value="Phosphatidylinositol 3-kinase Catalytic Subunit, Chain A, domain 1"/>
    <property type="match status" value="1"/>
</dbReference>
<evidence type="ECO:0000313" key="4">
    <source>
        <dbReference type="Proteomes" id="UP001233172"/>
    </source>
</evidence>
<dbReference type="SMART" id="SM00166">
    <property type="entry name" value="UBX"/>
    <property type="match status" value="1"/>
</dbReference>
<dbReference type="PANTHER" id="PTHR23322:SF6">
    <property type="entry name" value="UBX DOMAIN-CONTAINING PROTEIN 7"/>
    <property type="match status" value="1"/>
</dbReference>
<dbReference type="InterPro" id="IPR050730">
    <property type="entry name" value="UBX_domain-protein"/>
</dbReference>
<reference evidence="3" key="1">
    <citation type="journal article" date="2023" name="PLoS Negl. Trop. Dis.">
        <title>A genome sequence for Biomphalaria pfeifferi, the major vector snail for the human-infecting parasite Schistosoma mansoni.</title>
        <authorList>
            <person name="Bu L."/>
            <person name="Lu L."/>
            <person name="Laidemitt M.R."/>
            <person name="Zhang S.M."/>
            <person name="Mutuku M."/>
            <person name="Mkoji G."/>
            <person name="Steinauer M."/>
            <person name="Loker E.S."/>
        </authorList>
    </citation>
    <scope>NUCLEOTIDE SEQUENCE</scope>
    <source>
        <strain evidence="3">KasaAsao</strain>
    </source>
</reference>
<dbReference type="InterPro" id="IPR029071">
    <property type="entry name" value="Ubiquitin-like_domsf"/>
</dbReference>
<dbReference type="SUPFAM" id="SSF52833">
    <property type="entry name" value="Thioredoxin-like"/>
    <property type="match status" value="1"/>
</dbReference>
<sequence length="577" mass="64089">MATSSSHSMNSDLIDKFIAVTGATRNVARNLLEACAGNLDMAVGMHMDNDGVGPAVPENVSEPLCNESENVRAPIPQKTEVLIEDDPGVAGAWRMRRPRRQVPSVFDGFRDFQAEAYDYDESLRGKKPSKKRNLEDLFRPPIDITYKGTFQSARDAGSSQNKWLLVNVQNVQEFPCQLLNRDVWSNIDARSIIKKHFLFWQVYNDSEEGKRFMQFYKLKQWPYVAVIDPLTGENQIVWNKISDGDTFCKLAQNFLSLSPVPNSGLASPPAKRLKREPSIIDATEQEQMEAAIQASLVENQAKPSSPQYIESDSDADLLEDSDVETFSDSDEVIVSSPPGSNGHSSSSKVSVSKQSSKDLTNPKHERLKQPLLPSSSRLPSPFSRPSSSAQSSSSNLSRVSSTLDIYPQEIVGPSSSPRQNIWAGSSSQHTGHDAPLEIDTDSSLIDMIGSREAEVCTPDVCTLDDSPYSSQLAFDCSSDRTDGVVDEHSWKIHWGNPEDPVSKILMRYPENKREQIELPNSSKLKALFVLCAAKGFSADKFELVTNFPRRKLSQMDGETTLKEIGLYPQETVFVQDI</sequence>
<dbReference type="Pfam" id="PF13899">
    <property type="entry name" value="Thioredoxin_7"/>
    <property type="match status" value="1"/>
</dbReference>
<feature type="domain" description="UBX" evidence="2">
    <location>
        <begin position="497"/>
        <end position="574"/>
    </location>
</feature>
<dbReference type="CDD" id="cd14345">
    <property type="entry name" value="UBA_UBXD7"/>
    <property type="match status" value="1"/>
</dbReference>
<dbReference type="Gene3D" id="3.40.30.10">
    <property type="entry name" value="Glutaredoxin"/>
    <property type="match status" value="1"/>
</dbReference>
<dbReference type="Proteomes" id="UP001233172">
    <property type="component" value="Unassembled WGS sequence"/>
</dbReference>